<evidence type="ECO:0000259" key="8">
    <source>
        <dbReference type="PROSITE" id="PS50164"/>
    </source>
</evidence>
<dbReference type="InterPro" id="IPR035901">
    <property type="entry name" value="GIY-YIG_endonuc_sf"/>
</dbReference>
<keyword evidence="10" id="KW-1185">Reference proteome</keyword>
<keyword evidence="2" id="KW-0255">Endonuclease</keyword>
<sequence>MNRPIPAFYCCYQLRSTVKHAALYIGSTPNPRRRRKQHNGLTVGGAKKTSWEKFRPWDMVCLVTGFPSKIAALQFEWAWQNPHNSRHIPDSERITHPRVVTKTRKGGKKYTARLRPPMSLKCRLSNLHLLLRMRSFERWPLNLHFFSEDVFKVWTRWDEQCPASIRKGIKVSLVIPANTQGLSVGVESIDVTYLPMRDQLKRSRDALVGGIHHECSVCREEVQPNEDLAILCSSESCEAVSHLGCLSGHFLMQAGQDGAVLPTTGQCKSCGTTLQWIDLMKDLSLRTRGQHVLD</sequence>
<dbReference type="HAMAP" id="MF_03100">
    <property type="entry name" value="Endonuc_su_Slx1"/>
    <property type="match status" value="1"/>
</dbReference>
<evidence type="ECO:0000256" key="3">
    <source>
        <dbReference type="ARBA" id="ARBA00022763"/>
    </source>
</evidence>
<evidence type="ECO:0000256" key="7">
    <source>
        <dbReference type="ARBA" id="ARBA00023242"/>
    </source>
</evidence>
<dbReference type="InterPro" id="IPR000305">
    <property type="entry name" value="GIY-YIG_endonuc"/>
</dbReference>
<dbReference type="Pfam" id="PF01541">
    <property type="entry name" value="GIY-YIG"/>
    <property type="match status" value="1"/>
</dbReference>
<evidence type="ECO:0000313" key="10">
    <source>
        <dbReference type="Proteomes" id="UP000799772"/>
    </source>
</evidence>
<gene>
    <name evidence="9" type="ORF">NA57DRAFT_7823</name>
</gene>
<dbReference type="FunFam" id="3.40.1440.10:FF:000006">
    <property type="entry name" value="Structure-specific endonuclease subunit SLX1"/>
    <property type="match status" value="1"/>
</dbReference>
<evidence type="ECO:0000256" key="6">
    <source>
        <dbReference type="ARBA" id="ARBA00023204"/>
    </source>
</evidence>
<keyword evidence="4" id="KW-0378">Hydrolase</keyword>
<proteinExistence type="inferred from homology"/>
<comment type="caution">
    <text evidence="9">The sequence shown here is derived from an EMBL/GenBank/DDBJ whole genome shotgun (WGS) entry which is preliminary data.</text>
</comment>
<dbReference type="InterPro" id="IPR048749">
    <property type="entry name" value="SLX1_C"/>
</dbReference>
<dbReference type="GO" id="GO:0008821">
    <property type="term" value="F:crossover junction DNA endonuclease activity"/>
    <property type="evidence" value="ECO:0007669"/>
    <property type="project" value="TreeGrafter"/>
</dbReference>
<dbReference type="InterPro" id="IPR027520">
    <property type="entry name" value="Slx1"/>
</dbReference>
<dbReference type="PANTHER" id="PTHR20208">
    <property type="entry name" value="STRUCTURE-SPECIFIC ENDONUCLEASE SUBUNIT SLX1"/>
    <property type="match status" value="1"/>
</dbReference>
<dbReference type="InterPro" id="IPR013083">
    <property type="entry name" value="Znf_RING/FYVE/PHD"/>
</dbReference>
<keyword evidence="5" id="KW-0233">DNA recombination</keyword>
<keyword evidence="3" id="KW-0227">DNA damage</keyword>
<keyword evidence="6" id="KW-0234">DNA repair</keyword>
<dbReference type="SUPFAM" id="SSF82771">
    <property type="entry name" value="GIY-YIG endonuclease"/>
    <property type="match status" value="1"/>
</dbReference>
<dbReference type="AlphaFoldDB" id="A0A9P4I9G8"/>
<keyword evidence="7" id="KW-0539">Nucleus</keyword>
<evidence type="ECO:0000256" key="4">
    <source>
        <dbReference type="ARBA" id="ARBA00022801"/>
    </source>
</evidence>
<reference evidence="9" key="1">
    <citation type="journal article" date="2020" name="Stud. Mycol.">
        <title>101 Dothideomycetes genomes: a test case for predicting lifestyles and emergence of pathogens.</title>
        <authorList>
            <person name="Haridas S."/>
            <person name="Albert R."/>
            <person name="Binder M."/>
            <person name="Bloem J."/>
            <person name="Labutti K."/>
            <person name="Salamov A."/>
            <person name="Andreopoulos B."/>
            <person name="Baker S."/>
            <person name="Barry K."/>
            <person name="Bills G."/>
            <person name="Bluhm B."/>
            <person name="Cannon C."/>
            <person name="Castanera R."/>
            <person name="Culley D."/>
            <person name="Daum C."/>
            <person name="Ezra D."/>
            <person name="Gonzalez J."/>
            <person name="Henrissat B."/>
            <person name="Kuo A."/>
            <person name="Liang C."/>
            <person name="Lipzen A."/>
            <person name="Lutzoni F."/>
            <person name="Magnuson J."/>
            <person name="Mondo S."/>
            <person name="Nolan M."/>
            <person name="Ohm R."/>
            <person name="Pangilinan J."/>
            <person name="Park H.-J."/>
            <person name="Ramirez L."/>
            <person name="Alfaro M."/>
            <person name="Sun H."/>
            <person name="Tritt A."/>
            <person name="Yoshinaga Y."/>
            <person name="Zwiers L.-H."/>
            <person name="Turgeon B."/>
            <person name="Goodwin S."/>
            <person name="Spatafora J."/>
            <person name="Crous P."/>
            <person name="Grigoriev I."/>
        </authorList>
    </citation>
    <scope>NUCLEOTIDE SEQUENCE</scope>
    <source>
        <strain evidence="9">CBS 133067</strain>
    </source>
</reference>
<dbReference type="GO" id="GO:0017108">
    <property type="term" value="F:5'-flap endonuclease activity"/>
    <property type="evidence" value="ECO:0007669"/>
    <property type="project" value="InterPro"/>
</dbReference>
<dbReference type="PROSITE" id="PS50164">
    <property type="entry name" value="GIY_YIG"/>
    <property type="match status" value="1"/>
</dbReference>
<dbReference type="Gene3D" id="3.40.1440.10">
    <property type="entry name" value="GIY-YIG endonuclease"/>
    <property type="match status" value="1"/>
</dbReference>
<evidence type="ECO:0000313" key="9">
    <source>
        <dbReference type="EMBL" id="KAF2095928.1"/>
    </source>
</evidence>
<dbReference type="Proteomes" id="UP000799772">
    <property type="component" value="Unassembled WGS sequence"/>
</dbReference>
<keyword evidence="1" id="KW-0540">Nuclease</keyword>
<evidence type="ECO:0000256" key="2">
    <source>
        <dbReference type="ARBA" id="ARBA00022759"/>
    </source>
</evidence>
<accession>A0A9P4I9G8</accession>
<dbReference type="CDD" id="cd10455">
    <property type="entry name" value="GIY-YIG_SLX1"/>
    <property type="match status" value="1"/>
</dbReference>
<dbReference type="Pfam" id="PF21202">
    <property type="entry name" value="SLX1_C"/>
    <property type="match status" value="1"/>
</dbReference>
<dbReference type="PANTHER" id="PTHR20208:SF10">
    <property type="entry name" value="STRUCTURE-SPECIFIC ENDONUCLEASE SUBUNIT SLX1"/>
    <property type="match status" value="1"/>
</dbReference>
<dbReference type="GO" id="GO:0033557">
    <property type="term" value="C:Slx1-Slx4 complex"/>
    <property type="evidence" value="ECO:0007669"/>
    <property type="project" value="InterPro"/>
</dbReference>
<evidence type="ECO:0000256" key="5">
    <source>
        <dbReference type="ARBA" id="ARBA00023172"/>
    </source>
</evidence>
<dbReference type="OrthoDB" id="24645at2759"/>
<dbReference type="Gene3D" id="3.30.40.10">
    <property type="entry name" value="Zinc/RING finger domain, C3HC4 (zinc finger)"/>
    <property type="match status" value="1"/>
</dbReference>
<name>A0A9P4I9G8_9PEZI</name>
<feature type="domain" description="GIY-YIG" evidence="8">
    <location>
        <begin position="7"/>
        <end position="89"/>
    </location>
</feature>
<protein>
    <submittedName>
        <fullName evidence="9">GIY-YIG catalytic domain-containing protein</fullName>
    </submittedName>
</protein>
<organism evidence="9 10">
    <name type="scientific">Rhizodiscina lignyota</name>
    <dbReference type="NCBI Taxonomy" id="1504668"/>
    <lineage>
        <taxon>Eukaryota</taxon>
        <taxon>Fungi</taxon>
        <taxon>Dikarya</taxon>
        <taxon>Ascomycota</taxon>
        <taxon>Pezizomycotina</taxon>
        <taxon>Dothideomycetes</taxon>
        <taxon>Pleosporomycetidae</taxon>
        <taxon>Aulographales</taxon>
        <taxon>Rhizodiscinaceae</taxon>
        <taxon>Rhizodiscina</taxon>
    </lineage>
</organism>
<dbReference type="EMBL" id="ML978130">
    <property type="protein sequence ID" value="KAF2095928.1"/>
    <property type="molecule type" value="Genomic_DNA"/>
</dbReference>
<evidence type="ECO:0000256" key="1">
    <source>
        <dbReference type="ARBA" id="ARBA00022722"/>
    </source>
</evidence>
<dbReference type="GO" id="GO:0000724">
    <property type="term" value="P:double-strand break repair via homologous recombination"/>
    <property type="evidence" value="ECO:0007669"/>
    <property type="project" value="TreeGrafter"/>
</dbReference>
<feature type="non-terminal residue" evidence="9">
    <location>
        <position position="294"/>
    </location>
</feature>
<dbReference type="InterPro" id="IPR050381">
    <property type="entry name" value="SLX1_endonuclease"/>
</dbReference>